<proteinExistence type="predicted"/>
<gene>
    <name evidence="1" type="ORF">K435DRAFT_970571</name>
</gene>
<dbReference type="EMBL" id="ML179532">
    <property type="protein sequence ID" value="THU85756.1"/>
    <property type="molecule type" value="Genomic_DNA"/>
</dbReference>
<dbReference type="Proteomes" id="UP000297245">
    <property type="component" value="Unassembled WGS sequence"/>
</dbReference>
<protein>
    <submittedName>
        <fullName evidence="1">Uncharacterized protein</fullName>
    </submittedName>
</protein>
<sequence length="62" mass="7447">MLEQERRYVYLFKLFLLFVSPWPPRSLEQILLWSLELASIFPIGSLAGFCRQYFVSRSRCFP</sequence>
<organism evidence="1 2">
    <name type="scientific">Dendrothele bispora (strain CBS 962.96)</name>
    <dbReference type="NCBI Taxonomy" id="1314807"/>
    <lineage>
        <taxon>Eukaryota</taxon>
        <taxon>Fungi</taxon>
        <taxon>Dikarya</taxon>
        <taxon>Basidiomycota</taxon>
        <taxon>Agaricomycotina</taxon>
        <taxon>Agaricomycetes</taxon>
        <taxon>Agaricomycetidae</taxon>
        <taxon>Agaricales</taxon>
        <taxon>Agaricales incertae sedis</taxon>
        <taxon>Dendrothele</taxon>
    </lineage>
</organism>
<reference evidence="1 2" key="1">
    <citation type="journal article" date="2019" name="Nat. Ecol. Evol.">
        <title>Megaphylogeny resolves global patterns of mushroom evolution.</title>
        <authorList>
            <person name="Varga T."/>
            <person name="Krizsan K."/>
            <person name="Foldi C."/>
            <person name="Dima B."/>
            <person name="Sanchez-Garcia M."/>
            <person name="Sanchez-Ramirez S."/>
            <person name="Szollosi G.J."/>
            <person name="Szarkandi J.G."/>
            <person name="Papp V."/>
            <person name="Albert L."/>
            <person name="Andreopoulos W."/>
            <person name="Angelini C."/>
            <person name="Antonin V."/>
            <person name="Barry K.W."/>
            <person name="Bougher N.L."/>
            <person name="Buchanan P."/>
            <person name="Buyck B."/>
            <person name="Bense V."/>
            <person name="Catcheside P."/>
            <person name="Chovatia M."/>
            <person name="Cooper J."/>
            <person name="Damon W."/>
            <person name="Desjardin D."/>
            <person name="Finy P."/>
            <person name="Geml J."/>
            <person name="Haridas S."/>
            <person name="Hughes K."/>
            <person name="Justo A."/>
            <person name="Karasinski D."/>
            <person name="Kautmanova I."/>
            <person name="Kiss B."/>
            <person name="Kocsube S."/>
            <person name="Kotiranta H."/>
            <person name="LaButti K.M."/>
            <person name="Lechner B.E."/>
            <person name="Liimatainen K."/>
            <person name="Lipzen A."/>
            <person name="Lukacs Z."/>
            <person name="Mihaltcheva S."/>
            <person name="Morgado L.N."/>
            <person name="Niskanen T."/>
            <person name="Noordeloos M.E."/>
            <person name="Ohm R.A."/>
            <person name="Ortiz-Santana B."/>
            <person name="Ovrebo C."/>
            <person name="Racz N."/>
            <person name="Riley R."/>
            <person name="Savchenko A."/>
            <person name="Shiryaev A."/>
            <person name="Soop K."/>
            <person name="Spirin V."/>
            <person name="Szebenyi C."/>
            <person name="Tomsovsky M."/>
            <person name="Tulloss R.E."/>
            <person name="Uehling J."/>
            <person name="Grigoriev I.V."/>
            <person name="Vagvolgyi C."/>
            <person name="Papp T."/>
            <person name="Martin F.M."/>
            <person name="Miettinen O."/>
            <person name="Hibbett D.S."/>
            <person name="Nagy L.G."/>
        </authorList>
    </citation>
    <scope>NUCLEOTIDE SEQUENCE [LARGE SCALE GENOMIC DNA]</scope>
    <source>
        <strain evidence="1 2">CBS 962.96</strain>
    </source>
</reference>
<evidence type="ECO:0000313" key="1">
    <source>
        <dbReference type="EMBL" id="THU85756.1"/>
    </source>
</evidence>
<accession>A0A4S8LAC2</accession>
<evidence type="ECO:0000313" key="2">
    <source>
        <dbReference type="Proteomes" id="UP000297245"/>
    </source>
</evidence>
<dbReference type="AlphaFoldDB" id="A0A4S8LAC2"/>
<feature type="non-terminal residue" evidence="1">
    <location>
        <position position="62"/>
    </location>
</feature>
<name>A0A4S8LAC2_DENBC</name>
<keyword evidence="2" id="KW-1185">Reference proteome</keyword>